<evidence type="ECO:0000313" key="3">
    <source>
        <dbReference type="Proteomes" id="UP000076927"/>
    </source>
</evidence>
<reference evidence="2 3" key="1">
    <citation type="submission" date="2015-01" db="EMBL/GenBank/DDBJ databases">
        <title>Paenibacillus swuensis/DY6/whole genome sequencing.</title>
        <authorList>
            <person name="Kim M.K."/>
            <person name="Srinivasan S."/>
            <person name="Lee J.-J."/>
        </authorList>
    </citation>
    <scope>NUCLEOTIDE SEQUENCE [LARGE SCALE GENOMIC DNA]</scope>
    <source>
        <strain evidence="2 3">DY6</strain>
    </source>
</reference>
<organism evidence="2 3">
    <name type="scientific">Paenibacillus swuensis</name>
    <dbReference type="NCBI Taxonomy" id="1178515"/>
    <lineage>
        <taxon>Bacteria</taxon>
        <taxon>Bacillati</taxon>
        <taxon>Bacillota</taxon>
        <taxon>Bacilli</taxon>
        <taxon>Bacillales</taxon>
        <taxon>Paenibacillaceae</taxon>
        <taxon>Paenibacillus</taxon>
    </lineage>
</organism>
<dbReference type="AlphaFoldDB" id="A0A172TJW1"/>
<gene>
    <name evidence="2" type="ORF">SY83_14405</name>
</gene>
<dbReference type="Proteomes" id="UP000076927">
    <property type="component" value="Chromosome"/>
</dbReference>
<evidence type="ECO:0000256" key="1">
    <source>
        <dbReference type="SAM" id="Phobius"/>
    </source>
</evidence>
<evidence type="ECO:0000313" key="2">
    <source>
        <dbReference type="EMBL" id="ANE47262.1"/>
    </source>
</evidence>
<sequence length="105" mass="11321">MSILLRGTGVILIIIGIITGFQQDSTMAALFSIFIGISSGVLFFAVGRILDIAEALYESHFVPPLSQSLREQSSRTASLGTSRAKLDSLKDFKMKSGDSENHKGD</sequence>
<dbReference type="RefSeq" id="WP_068607631.1">
    <property type="nucleotide sequence ID" value="NZ_CP011388.1"/>
</dbReference>
<accession>A0A172TJW1</accession>
<keyword evidence="3" id="KW-1185">Reference proteome</keyword>
<dbReference type="KEGG" id="pswu:SY83_14405"/>
<keyword evidence="1" id="KW-0812">Transmembrane</keyword>
<feature type="transmembrane region" description="Helical" evidence="1">
    <location>
        <begin position="29"/>
        <end position="50"/>
    </location>
</feature>
<dbReference type="EMBL" id="CP011388">
    <property type="protein sequence ID" value="ANE47262.1"/>
    <property type="molecule type" value="Genomic_DNA"/>
</dbReference>
<keyword evidence="1" id="KW-0472">Membrane</keyword>
<name>A0A172TJW1_9BACL</name>
<keyword evidence="1" id="KW-1133">Transmembrane helix</keyword>
<protein>
    <submittedName>
        <fullName evidence="2">Uncharacterized protein</fullName>
    </submittedName>
</protein>
<proteinExistence type="predicted"/>
<dbReference type="STRING" id="1178515.SY83_14405"/>
<dbReference type="PATRIC" id="fig|1178515.4.peg.2892"/>
<feature type="transmembrane region" description="Helical" evidence="1">
    <location>
        <begin position="7"/>
        <end position="23"/>
    </location>
</feature>